<keyword evidence="1" id="KW-1133">Transmembrane helix</keyword>
<dbReference type="Proteomes" id="UP000287651">
    <property type="component" value="Unassembled WGS sequence"/>
</dbReference>
<proteinExistence type="predicted"/>
<comment type="caution">
    <text evidence="2">The sequence shown here is derived from an EMBL/GenBank/DDBJ whole genome shotgun (WGS) entry which is preliminary data.</text>
</comment>
<keyword evidence="1" id="KW-0812">Transmembrane</keyword>
<sequence length="153" mass="16886">MASSVIAAAKPLLHPSHPRAPPPSRGAGGASLRWSLPVSRRSAALRVHALKCEPSKVCCHPSMRFLIASVDICILMSVFFVLEFRWLRKPIGYSFDSRSSPRFPSFSSNSDVYNCRCLIVALAQKSAGGVLLPKSAVKFERYLMGEVRNKRLI</sequence>
<accession>A0A426XYZ3</accession>
<gene>
    <name evidence="2" type="ORF">B296_00042351</name>
</gene>
<keyword evidence="1" id="KW-0472">Membrane</keyword>
<organism evidence="2 3">
    <name type="scientific">Ensete ventricosum</name>
    <name type="common">Abyssinian banana</name>
    <name type="synonym">Musa ensete</name>
    <dbReference type="NCBI Taxonomy" id="4639"/>
    <lineage>
        <taxon>Eukaryota</taxon>
        <taxon>Viridiplantae</taxon>
        <taxon>Streptophyta</taxon>
        <taxon>Embryophyta</taxon>
        <taxon>Tracheophyta</taxon>
        <taxon>Spermatophyta</taxon>
        <taxon>Magnoliopsida</taxon>
        <taxon>Liliopsida</taxon>
        <taxon>Zingiberales</taxon>
        <taxon>Musaceae</taxon>
        <taxon>Ensete</taxon>
    </lineage>
</organism>
<evidence type="ECO:0000256" key="1">
    <source>
        <dbReference type="SAM" id="Phobius"/>
    </source>
</evidence>
<dbReference type="AlphaFoldDB" id="A0A426XYZ3"/>
<reference evidence="2 3" key="1">
    <citation type="journal article" date="2014" name="Agronomy (Basel)">
        <title>A Draft Genome Sequence for Ensete ventricosum, the Drought-Tolerant Tree Against Hunger.</title>
        <authorList>
            <person name="Harrison J."/>
            <person name="Moore K.A."/>
            <person name="Paszkiewicz K."/>
            <person name="Jones T."/>
            <person name="Grant M."/>
            <person name="Ambacheew D."/>
            <person name="Muzemil S."/>
            <person name="Studholme D.J."/>
        </authorList>
    </citation>
    <scope>NUCLEOTIDE SEQUENCE [LARGE SCALE GENOMIC DNA]</scope>
</reference>
<evidence type="ECO:0000313" key="2">
    <source>
        <dbReference type="EMBL" id="RRT44735.1"/>
    </source>
</evidence>
<feature type="transmembrane region" description="Helical" evidence="1">
    <location>
        <begin position="63"/>
        <end position="82"/>
    </location>
</feature>
<dbReference type="EMBL" id="AMZH03016284">
    <property type="protein sequence ID" value="RRT44735.1"/>
    <property type="molecule type" value="Genomic_DNA"/>
</dbReference>
<name>A0A426XYZ3_ENSVE</name>
<evidence type="ECO:0000313" key="3">
    <source>
        <dbReference type="Proteomes" id="UP000287651"/>
    </source>
</evidence>
<protein>
    <submittedName>
        <fullName evidence="2">Uncharacterized protein</fullName>
    </submittedName>
</protein>